<name>A0ABM1ZQJ5_AEDAL</name>
<reference evidence="4" key="2">
    <citation type="submission" date="2025-05" db="UniProtKB">
        <authorList>
            <consortium name="EnsemblMetazoa"/>
        </authorList>
    </citation>
    <scope>IDENTIFICATION</scope>
    <source>
        <strain evidence="4">Foshan</strain>
    </source>
</reference>
<dbReference type="InterPro" id="IPR029060">
    <property type="entry name" value="PIN-like_dom_sf"/>
</dbReference>
<organism evidence="4 5">
    <name type="scientific">Aedes albopictus</name>
    <name type="common">Asian tiger mosquito</name>
    <name type="synonym">Stegomyia albopicta</name>
    <dbReference type="NCBI Taxonomy" id="7160"/>
    <lineage>
        <taxon>Eukaryota</taxon>
        <taxon>Metazoa</taxon>
        <taxon>Ecdysozoa</taxon>
        <taxon>Arthropoda</taxon>
        <taxon>Hexapoda</taxon>
        <taxon>Insecta</taxon>
        <taxon>Pterygota</taxon>
        <taxon>Neoptera</taxon>
        <taxon>Endopterygota</taxon>
        <taxon>Diptera</taxon>
        <taxon>Nematocera</taxon>
        <taxon>Culicoidea</taxon>
        <taxon>Culicidae</taxon>
        <taxon>Culicinae</taxon>
        <taxon>Aedini</taxon>
        <taxon>Aedes</taxon>
        <taxon>Stegomyia</taxon>
    </lineage>
</organism>
<dbReference type="EnsemblMetazoa" id="AALFPA23_020701.R30570">
    <property type="protein sequence ID" value="AALFPA23_020701.P30570"/>
    <property type="gene ID" value="AALFPA23_020701"/>
</dbReference>
<dbReference type="SUPFAM" id="SSF88723">
    <property type="entry name" value="PIN domain-like"/>
    <property type="match status" value="1"/>
</dbReference>
<dbReference type="PANTHER" id="PTHR15665">
    <property type="entry name" value="ASTEROID PROTEIN"/>
    <property type="match status" value="1"/>
</dbReference>
<dbReference type="InterPro" id="IPR026832">
    <property type="entry name" value="Asteroid"/>
</dbReference>
<dbReference type="RefSeq" id="XP_019551594.3">
    <property type="nucleotide sequence ID" value="XM_019696049.3"/>
</dbReference>
<evidence type="ECO:0000313" key="4">
    <source>
        <dbReference type="EnsemblMetazoa" id="AALFPA23_020701.P30570"/>
    </source>
</evidence>
<feature type="compositionally biased region" description="Acidic residues" evidence="2">
    <location>
        <begin position="370"/>
        <end position="396"/>
    </location>
</feature>
<feature type="compositionally biased region" description="Acidic residues" evidence="2">
    <location>
        <begin position="404"/>
        <end position="417"/>
    </location>
</feature>
<dbReference type="CDD" id="cd18676">
    <property type="entry name" value="PIN_asteroid-like"/>
    <property type="match status" value="1"/>
</dbReference>
<keyword evidence="5" id="KW-1185">Reference proteome</keyword>
<protein>
    <recommendedName>
        <fullName evidence="3">XPG N-terminal domain-containing protein</fullName>
    </recommendedName>
</protein>
<comment type="similarity">
    <text evidence="1">Belongs to the asteroid family.</text>
</comment>
<evidence type="ECO:0000256" key="2">
    <source>
        <dbReference type="SAM" id="MobiDB-lite"/>
    </source>
</evidence>
<feature type="region of interest" description="Disordered" evidence="2">
    <location>
        <begin position="370"/>
        <end position="423"/>
    </location>
</feature>
<dbReference type="Pfam" id="PF00752">
    <property type="entry name" value="XPG_N"/>
    <property type="match status" value="1"/>
</dbReference>
<evidence type="ECO:0000256" key="1">
    <source>
        <dbReference type="ARBA" id="ARBA00007398"/>
    </source>
</evidence>
<evidence type="ECO:0000259" key="3">
    <source>
        <dbReference type="Pfam" id="PF00752"/>
    </source>
</evidence>
<dbReference type="PANTHER" id="PTHR15665:SF1">
    <property type="entry name" value="PROTEIN ASTEROID HOMOLOG 1"/>
    <property type="match status" value="1"/>
</dbReference>
<dbReference type="Gene3D" id="3.40.50.1010">
    <property type="entry name" value="5'-nuclease"/>
    <property type="match status" value="1"/>
</dbReference>
<proteinExistence type="inferred from homology"/>
<dbReference type="InterPro" id="IPR006085">
    <property type="entry name" value="XPG_DNA_repair_N"/>
</dbReference>
<accession>A0ABM1ZQJ5</accession>
<reference evidence="5" key="1">
    <citation type="journal article" date="2015" name="Proc. Natl. Acad. Sci. U.S.A.">
        <title>Genome sequence of the Asian Tiger mosquito, Aedes albopictus, reveals insights into its biology, genetics, and evolution.</title>
        <authorList>
            <person name="Chen X.G."/>
            <person name="Jiang X."/>
            <person name="Gu J."/>
            <person name="Xu M."/>
            <person name="Wu Y."/>
            <person name="Deng Y."/>
            <person name="Zhang C."/>
            <person name="Bonizzoni M."/>
            <person name="Dermauw W."/>
            <person name="Vontas J."/>
            <person name="Armbruster P."/>
            <person name="Huang X."/>
            <person name="Yang Y."/>
            <person name="Zhang H."/>
            <person name="He W."/>
            <person name="Peng H."/>
            <person name="Liu Y."/>
            <person name="Wu K."/>
            <person name="Chen J."/>
            <person name="Lirakis M."/>
            <person name="Topalis P."/>
            <person name="Van Leeuwen T."/>
            <person name="Hall A.B."/>
            <person name="Jiang X."/>
            <person name="Thorpe C."/>
            <person name="Mueller R.L."/>
            <person name="Sun C."/>
            <person name="Waterhouse R.M."/>
            <person name="Yan G."/>
            <person name="Tu Z.J."/>
            <person name="Fang X."/>
            <person name="James A.A."/>
        </authorList>
    </citation>
    <scope>NUCLEOTIDE SEQUENCE [LARGE SCALE GENOMIC DNA]</scope>
    <source>
        <strain evidence="5">Foshan</strain>
    </source>
</reference>
<dbReference type="GeneID" id="109421531"/>
<dbReference type="Proteomes" id="UP000069940">
    <property type="component" value="Unassembled WGS sequence"/>
</dbReference>
<feature type="domain" description="XPG N-terminal" evidence="3">
    <location>
        <begin position="1"/>
        <end position="95"/>
    </location>
</feature>
<sequence>MGVRGLTTYIASNAERFLEPHELHDTDLVIDGDNLCFQLFVRSEERMGAFGGNYDHYFRAVVEFFETLRKCNVQPWVLLDGGYEQCKLKTVRSRMLGRIQFVKSVRPGSNRLIIPLLMREVFVDAMHAAKVPFMRCLFEADNEVAILARKLDCPVLSYDSDFYIHNVKYIPYVTLNHKIYRKVIENEDNYKIEVLNKKGGKNRSKRVLLKQGEGPLEEENVRSSYCYLDCSLYTIESLIGKDDRLKPEMLPLFAALLGNDYIGRKILARFYASMKVGKISRKVAVHQRRVVAILKWLKHHSLQSATRTILNQVQEKHRDGLLRQLEGAMYGYNCEACSAFGYFGFEESHPSEAVDDGAVKFREYLAKNEDEESAADELEESDDNEVEVDVGEEVSENEAKSDEELSEEEEEESEELEKDTSSTTANTFIWEPWLLEIYQAALTPRFVVDLYHSNLYINYPQVEDINQPDSNELCYDLLRFIFVLLKSSKRATTFRYLTRCERVAQFRWLTFEKRIEDGVIFEPDGRKDLVLLKAAFTDFSNCKDIFKAISLLPVNMQMFFLCVVFWATKQTSVTPVHVHALIVCLIQLQMIDKRLPNKSRDAKVFQQNQKTYLDNQQKTFQKTELPPPAQPSKATFIKLSTTISKPEAILTYDLLLPHFSINDRLLRRHGELDRSTAHIYAQFQAVVLNIFTLNGLLSHPLQPIRMHECYNGLFVHNVYQTLKSRQDPLEYLRETVFRYSGTMFTIHRMLYEWVLALVPLLQRRSQSRTKSVTMVPQKVKEFVQRKKEQTKQMVDNDCLLNAKSSDDEDTDKDVEYNDLNNQFSQLML</sequence>
<evidence type="ECO:0000313" key="5">
    <source>
        <dbReference type="Proteomes" id="UP000069940"/>
    </source>
</evidence>